<dbReference type="GO" id="GO:0008381">
    <property type="term" value="F:mechanosensitive monoatomic ion channel activity"/>
    <property type="evidence" value="ECO:0007669"/>
    <property type="project" value="UniProtKB-UniRule"/>
</dbReference>
<evidence type="ECO:0000313" key="11">
    <source>
        <dbReference type="Proteomes" id="UP000317557"/>
    </source>
</evidence>
<dbReference type="PANTHER" id="PTHR30266:SF2">
    <property type="entry name" value="LARGE-CONDUCTANCE MECHANOSENSITIVE CHANNEL"/>
    <property type="match status" value="1"/>
</dbReference>
<reference evidence="10 11" key="1">
    <citation type="submission" date="2017-05" db="EMBL/GenBank/DDBJ databases">
        <authorList>
            <person name="Varghese N."/>
            <person name="Submissions S."/>
        </authorList>
    </citation>
    <scope>NUCLEOTIDE SEQUENCE [LARGE SCALE GENOMIC DNA]</scope>
    <source>
        <strain evidence="10 11">DSM 21985</strain>
    </source>
</reference>
<evidence type="ECO:0000256" key="4">
    <source>
        <dbReference type="ARBA" id="ARBA00022692"/>
    </source>
</evidence>
<evidence type="ECO:0000256" key="5">
    <source>
        <dbReference type="ARBA" id="ARBA00022989"/>
    </source>
</evidence>
<feature type="transmembrane region" description="Helical" evidence="9">
    <location>
        <begin position="79"/>
        <end position="100"/>
    </location>
</feature>
<protein>
    <recommendedName>
        <fullName evidence="9">Large-conductance mechanosensitive channel</fullName>
    </recommendedName>
</protein>
<dbReference type="InterPro" id="IPR001185">
    <property type="entry name" value="MS_channel"/>
</dbReference>
<dbReference type="Gene3D" id="1.10.1200.120">
    <property type="entry name" value="Large-conductance mechanosensitive channel, MscL, domain 1"/>
    <property type="match status" value="1"/>
</dbReference>
<evidence type="ECO:0000256" key="2">
    <source>
        <dbReference type="ARBA" id="ARBA00022448"/>
    </source>
</evidence>
<comment type="function">
    <text evidence="9">Channel that opens in response to stretch forces in the membrane lipid bilayer. May participate in the regulation of osmotic pressure changes within the cell.</text>
</comment>
<evidence type="ECO:0000256" key="7">
    <source>
        <dbReference type="ARBA" id="ARBA00023136"/>
    </source>
</evidence>
<keyword evidence="3 9" id="KW-1003">Cell membrane</keyword>
<keyword evidence="11" id="KW-1185">Reference proteome</keyword>
<proteinExistence type="inferred from homology"/>
<gene>
    <name evidence="9" type="primary">mscL</name>
    <name evidence="10" type="ORF">SAMN06265219_110106</name>
</gene>
<keyword evidence="7 9" id="KW-0472">Membrane</keyword>
<keyword evidence="6 9" id="KW-0406">Ion transport</keyword>
<name>A0A521E4L1_9BACT</name>
<dbReference type="HAMAP" id="MF_00115">
    <property type="entry name" value="MscL"/>
    <property type="match status" value="1"/>
</dbReference>
<sequence>MKELFKEFKKFVSRGNVIELAVGLVMATYFGAIVKSFVNDIIMPPVGYLIAGVDFAELKLKIGNQVLADGTVEAITINYGAFINTVVTFFIVSAAIFLVARTYNNFMKKEEAKPEPKPVPPSNEEKLLMEIRDLLKQ</sequence>
<keyword evidence="2 9" id="KW-0813">Transport</keyword>
<organism evidence="10 11">
    <name type="scientific">Gracilimonas mengyeensis</name>
    <dbReference type="NCBI Taxonomy" id="1302730"/>
    <lineage>
        <taxon>Bacteria</taxon>
        <taxon>Pseudomonadati</taxon>
        <taxon>Balneolota</taxon>
        <taxon>Balneolia</taxon>
        <taxon>Balneolales</taxon>
        <taxon>Balneolaceae</taxon>
        <taxon>Gracilimonas</taxon>
    </lineage>
</organism>
<evidence type="ECO:0000256" key="6">
    <source>
        <dbReference type="ARBA" id="ARBA00023065"/>
    </source>
</evidence>
<dbReference type="Pfam" id="PF01741">
    <property type="entry name" value="MscL"/>
    <property type="match status" value="1"/>
</dbReference>
<evidence type="ECO:0000256" key="8">
    <source>
        <dbReference type="ARBA" id="ARBA00023303"/>
    </source>
</evidence>
<dbReference type="OrthoDB" id="9810350at2"/>
<dbReference type="PRINTS" id="PR01264">
    <property type="entry name" value="MECHCHANNEL"/>
</dbReference>
<dbReference type="NCBIfam" id="TIGR00220">
    <property type="entry name" value="mscL"/>
    <property type="match status" value="1"/>
</dbReference>
<feature type="transmembrane region" description="Helical" evidence="9">
    <location>
        <begin position="20"/>
        <end position="38"/>
    </location>
</feature>
<keyword evidence="4 9" id="KW-0812">Transmembrane</keyword>
<keyword evidence="8 9" id="KW-0407">Ion channel</keyword>
<accession>A0A521E4L1</accession>
<comment type="subcellular location">
    <subcellularLocation>
        <location evidence="9">Cell membrane</location>
        <topology evidence="9">Multi-pass membrane protein</topology>
    </subcellularLocation>
    <subcellularLocation>
        <location evidence="1">Membrane</location>
        <topology evidence="1">Multi-pass membrane protein</topology>
    </subcellularLocation>
</comment>
<evidence type="ECO:0000256" key="1">
    <source>
        <dbReference type="ARBA" id="ARBA00004141"/>
    </source>
</evidence>
<dbReference type="Proteomes" id="UP000317557">
    <property type="component" value="Unassembled WGS sequence"/>
</dbReference>
<dbReference type="PANTHER" id="PTHR30266">
    <property type="entry name" value="MECHANOSENSITIVE CHANNEL MSCL"/>
    <property type="match status" value="1"/>
</dbReference>
<dbReference type="GO" id="GO:0005886">
    <property type="term" value="C:plasma membrane"/>
    <property type="evidence" value="ECO:0007669"/>
    <property type="project" value="UniProtKB-SubCell"/>
</dbReference>
<dbReference type="NCBIfam" id="NF001843">
    <property type="entry name" value="PRK00567.1-4"/>
    <property type="match status" value="1"/>
</dbReference>
<dbReference type="EMBL" id="FXTP01000010">
    <property type="protein sequence ID" value="SMO78311.1"/>
    <property type="molecule type" value="Genomic_DNA"/>
</dbReference>
<dbReference type="SUPFAM" id="SSF81330">
    <property type="entry name" value="Gated mechanosensitive channel"/>
    <property type="match status" value="1"/>
</dbReference>
<evidence type="ECO:0000256" key="3">
    <source>
        <dbReference type="ARBA" id="ARBA00022475"/>
    </source>
</evidence>
<dbReference type="RefSeq" id="WP_142454921.1">
    <property type="nucleotide sequence ID" value="NZ_FXTP01000010.1"/>
</dbReference>
<dbReference type="AlphaFoldDB" id="A0A521E4L1"/>
<comment type="subunit">
    <text evidence="9">Homopentamer.</text>
</comment>
<comment type="similarity">
    <text evidence="9">Belongs to the MscL family.</text>
</comment>
<dbReference type="InterPro" id="IPR036019">
    <property type="entry name" value="MscL_channel"/>
</dbReference>
<evidence type="ECO:0000313" key="10">
    <source>
        <dbReference type="EMBL" id="SMO78311.1"/>
    </source>
</evidence>
<evidence type="ECO:0000256" key="9">
    <source>
        <dbReference type="HAMAP-Rule" id="MF_00115"/>
    </source>
</evidence>
<dbReference type="InterPro" id="IPR037673">
    <property type="entry name" value="MSC/AndL"/>
</dbReference>
<keyword evidence="5 9" id="KW-1133">Transmembrane helix</keyword>